<name>A0A815UD02_9BILA</name>
<dbReference type="Proteomes" id="UP000677228">
    <property type="component" value="Unassembled WGS sequence"/>
</dbReference>
<dbReference type="Proteomes" id="UP000681722">
    <property type="component" value="Unassembled WGS sequence"/>
</dbReference>
<dbReference type="EMBL" id="CAJNOQ010023386">
    <property type="protein sequence ID" value="CAF1514550.1"/>
    <property type="molecule type" value="Genomic_DNA"/>
</dbReference>
<reference evidence="2" key="1">
    <citation type="submission" date="2021-02" db="EMBL/GenBank/DDBJ databases">
        <authorList>
            <person name="Nowell W R."/>
        </authorList>
    </citation>
    <scope>NUCLEOTIDE SEQUENCE</scope>
</reference>
<evidence type="ECO:0000313" key="3">
    <source>
        <dbReference type="EMBL" id="CAF3774964.1"/>
    </source>
</evidence>
<dbReference type="Proteomes" id="UP000663829">
    <property type="component" value="Unassembled WGS sequence"/>
</dbReference>
<organism evidence="2 5">
    <name type="scientific">Didymodactylos carnosus</name>
    <dbReference type="NCBI Taxonomy" id="1234261"/>
    <lineage>
        <taxon>Eukaryota</taxon>
        <taxon>Metazoa</taxon>
        <taxon>Spiralia</taxon>
        <taxon>Gnathifera</taxon>
        <taxon>Rotifera</taxon>
        <taxon>Eurotatoria</taxon>
        <taxon>Bdelloidea</taxon>
        <taxon>Philodinida</taxon>
        <taxon>Philodinidae</taxon>
        <taxon>Didymodactylos</taxon>
    </lineage>
</organism>
<dbReference type="EMBL" id="CAJNOK010006507">
    <property type="protein sequence ID" value="CAF1005837.1"/>
    <property type="molecule type" value="Genomic_DNA"/>
</dbReference>
<dbReference type="Proteomes" id="UP000682733">
    <property type="component" value="Unassembled WGS sequence"/>
</dbReference>
<evidence type="ECO:0000313" key="2">
    <source>
        <dbReference type="EMBL" id="CAF1514550.1"/>
    </source>
</evidence>
<dbReference type="EMBL" id="CAJOBA010006515">
    <property type="protein sequence ID" value="CAF3774964.1"/>
    <property type="molecule type" value="Genomic_DNA"/>
</dbReference>
<sequence length="174" mass="19572">MQSGISVQIHIVGHTNTDAKLLSSLIIEKIHNKDSVAFKLVCQYGKLQNAFSIENLVDLKYVCPQKLKQLDVDEFKDISFVDACDMRGVKMTCGMPFSSCDEMTSLYLKLYNQKTNQPIELFITGACAEGQSYCPQLGGNYMGPNIDYMFTLGTLNFEDELISIEKCPLFVRVK</sequence>
<proteinExistence type="predicted"/>
<keyword evidence="5" id="KW-1185">Reference proteome</keyword>
<comment type="caution">
    <text evidence="2">The sequence shown here is derived from an EMBL/GenBank/DDBJ whole genome shotgun (WGS) entry which is preliminary data.</text>
</comment>
<evidence type="ECO:0000313" key="5">
    <source>
        <dbReference type="Proteomes" id="UP000663829"/>
    </source>
</evidence>
<evidence type="ECO:0000313" key="1">
    <source>
        <dbReference type="EMBL" id="CAF1005837.1"/>
    </source>
</evidence>
<accession>A0A815UD02</accession>
<gene>
    <name evidence="2" type="ORF">GPM918_LOCUS37266</name>
    <name evidence="1" type="ORF">OVA965_LOCUS14792</name>
    <name evidence="4" type="ORF">SRO942_LOCUS38027</name>
    <name evidence="3" type="ORF">TMI583_LOCUS14796</name>
</gene>
<dbReference type="EMBL" id="CAJOBC010088931">
    <property type="protein sequence ID" value="CAF4374714.1"/>
    <property type="molecule type" value="Genomic_DNA"/>
</dbReference>
<evidence type="ECO:0000313" key="4">
    <source>
        <dbReference type="EMBL" id="CAF4374714.1"/>
    </source>
</evidence>
<protein>
    <submittedName>
        <fullName evidence="2">Uncharacterized protein</fullName>
    </submittedName>
</protein>
<dbReference type="AlphaFoldDB" id="A0A815UD02"/>